<feature type="transmembrane region" description="Helical" evidence="7">
    <location>
        <begin position="6"/>
        <end position="22"/>
    </location>
</feature>
<organism evidence="8 9">
    <name type="scientific">Ligilactobacillus ubinensis</name>
    <dbReference type="NCBI Taxonomy" id="2876789"/>
    <lineage>
        <taxon>Bacteria</taxon>
        <taxon>Bacillati</taxon>
        <taxon>Bacillota</taxon>
        <taxon>Bacilli</taxon>
        <taxon>Lactobacillales</taxon>
        <taxon>Lactobacillaceae</taxon>
        <taxon>Ligilactobacillus</taxon>
    </lineage>
</organism>
<keyword evidence="6" id="KW-0132">Cell division</keyword>
<dbReference type="NCBIfam" id="NF003409">
    <property type="entry name" value="PRK04778.1-3"/>
    <property type="match status" value="1"/>
</dbReference>
<evidence type="ECO:0000313" key="8">
    <source>
        <dbReference type="EMBL" id="MCP0887662.1"/>
    </source>
</evidence>
<evidence type="ECO:0000256" key="5">
    <source>
        <dbReference type="ARBA" id="ARBA00023210"/>
    </source>
</evidence>
<dbReference type="GO" id="GO:0005940">
    <property type="term" value="C:septin ring"/>
    <property type="evidence" value="ECO:0007669"/>
    <property type="project" value="InterPro"/>
</dbReference>
<reference evidence="8 9" key="1">
    <citation type="journal article" date="2023" name="Int. J. Syst. Evol. Microbiol.">
        <title>Ligilactobacillus ubinensis sp. nov., a novel species isolated from the wild ferment of a durian fruit (Durio zibethinus).</title>
        <authorList>
            <person name="Heng Y.C."/>
            <person name="Menon N."/>
            <person name="Chen B."/>
            <person name="Loo B.Z.L."/>
            <person name="Wong G.W.J."/>
            <person name="Lim A.C.H."/>
            <person name="Silvaraju S."/>
            <person name="Kittelmann S."/>
        </authorList>
    </citation>
    <scope>NUCLEOTIDE SEQUENCE [LARGE SCALE GENOMIC DNA]</scope>
    <source>
        <strain evidence="8 9">WILCCON 0076</strain>
    </source>
</reference>
<dbReference type="Proteomes" id="UP001139006">
    <property type="component" value="Unassembled WGS sequence"/>
</dbReference>
<accession>A0A9X2FL29</accession>
<dbReference type="InterPro" id="IPR010379">
    <property type="entry name" value="EzrA"/>
</dbReference>
<evidence type="ECO:0000256" key="1">
    <source>
        <dbReference type="ARBA" id="ARBA00022692"/>
    </source>
</evidence>
<dbReference type="RefSeq" id="WP_253361754.1">
    <property type="nucleotide sequence ID" value="NZ_JAIULA010000022.1"/>
</dbReference>
<keyword evidence="1 6" id="KW-0812">Transmembrane</keyword>
<evidence type="ECO:0000256" key="4">
    <source>
        <dbReference type="ARBA" id="ARBA00023136"/>
    </source>
</evidence>
<keyword evidence="2 6" id="KW-1133">Transmembrane helix</keyword>
<comment type="caution">
    <text evidence="8">The sequence shown here is derived from an EMBL/GenBank/DDBJ whole genome shotgun (WGS) entry which is preliminary data.</text>
</comment>
<dbReference type="GO" id="GO:0000921">
    <property type="term" value="P:septin ring assembly"/>
    <property type="evidence" value="ECO:0007669"/>
    <property type="project" value="InterPro"/>
</dbReference>
<dbReference type="EMBL" id="JAIULA010000022">
    <property type="protein sequence ID" value="MCP0887662.1"/>
    <property type="molecule type" value="Genomic_DNA"/>
</dbReference>
<evidence type="ECO:0000256" key="2">
    <source>
        <dbReference type="ARBA" id="ARBA00022989"/>
    </source>
</evidence>
<proteinExistence type="inferred from homology"/>
<evidence type="ECO:0000256" key="3">
    <source>
        <dbReference type="ARBA" id="ARBA00023054"/>
    </source>
</evidence>
<keyword evidence="6" id="KW-1003">Cell membrane</keyword>
<dbReference type="Pfam" id="PF06160">
    <property type="entry name" value="EzrA"/>
    <property type="match status" value="1"/>
</dbReference>
<evidence type="ECO:0000256" key="7">
    <source>
        <dbReference type="SAM" id="Phobius"/>
    </source>
</evidence>
<keyword evidence="6" id="KW-0131">Cell cycle</keyword>
<feature type="topological domain" description="Cytoplasmic" evidence="6">
    <location>
        <begin position="23"/>
        <end position="565"/>
    </location>
</feature>
<protein>
    <recommendedName>
        <fullName evidence="6">Septation ring formation regulator EzrA</fullName>
    </recommendedName>
</protein>
<gene>
    <name evidence="6 8" type="primary">ezrA</name>
    <name evidence="8" type="ORF">LB941_09995</name>
</gene>
<feature type="topological domain" description="Extracellular" evidence="6">
    <location>
        <begin position="1"/>
        <end position="3"/>
    </location>
</feature>
<comment type="function">
    <text evidence="6">Negative regulator of FtsZ ring formation; modulates the frequency and position of FtsZ ring formation. Inhibits FtsZ ring formation at polar sites. Interacts either with FtsZ or with one of its binding partners to promote depolymerization.</text>
</comment>
<keyword evidence="3 6" id="KW-0175">Coiled coil</keyword>
<dbReference type="AlphaFoldDB" id="A0A9X2FL29"/>
<comment type="subcellular location">
    <subcellularLocation>
        <location evidence="6">Cell membrane</location>
        <topology evidence="6">Single-pass membrane protein</topology>
    </subcellularLocation>
    <text evidence="6">Colocalized with FtsZ to the nascent septal site.</text>
</comment>
<dbReference type="GO" id="GO:0000917">
    <property type="term" value="P:division septum assembly"/>
    <property type="evidence" value="ECO:0007669"/>
    <property type="project" value="UniProtKB-KW"/>
</dbReference>
<evidence type="ECO:0000256" key="6">
    <source>
        <dbReference type="HAMAP-Rule" id="MF_00728"/>
    </source>
</evidence>
<comment type="similarity">
    <text evidence="6">Belongs to the EzrA family.</text>
</comment>
<dbReference type="HAMAP" id="MF_00728">
    <property type="entry name" value="EzrA"/>
    <property type="match status" value="1"/>
</dbReference>
<keyword evidence="5 6" id="KW-0717">Septation</keyword>
<keyword evidence="9" id="KW-1185">Reference proteome</keyword>
<keyword evidence="4 6" id="KW-0472">Membrane</keyword>
<dbReference type="GO" id="GO:0005886">
    <property type="term" value="C:plasma membrane"/>
    <property type="evidence" value="ECO:0007669"/>
    <property type="project" value="UniProtKB-SubCell"/>
</dbReference>
<feature type="coiled-coil region" evidence="6">
    <location>
        <begin position="224"/>
        <end position="251"/>
    </location>
</feature>
<name>A0A9X2FL29_9LACO</name>
<sequence length="565" mass="65728">MVAVLVGIVIVAIVFYLGVVYLQRANNSRINTIEELTAELENNSQEAELAAISKLNLTGESLTDFDKIDKEYRFLVNKNLPTLVEQTKEIKEANQRFNFFAVHQDLKNLELDAELVLKKADDINAGIKAIRLRTREHQKNVNNLRNEYQDIRKKLLAKNFSYGPAIDRLENDFADLEKSFKEYNNIAESGDYVKAAKILISLKKNVKTIQVALQDIPPLYKNLHNVFPKQIEELEDALERLESQKYKFTKNVHDLLANIDALCDTNLENIKILDLPSAKSVDSEIVVAIDEVYTLFESEYTARNRVEKKVDYWNDFLKHAEKQQHELVLELDRLEQNYVLNHNENDDTLALAANLKKLRKEYTDYTAHVSEEGAIYSQIWEKIQNALNELTEIEKEQKRINDSVSGLWKEEKQAWTAVNQFGVDILQYRREIEKLNLPGLSKEYLDYYYRVSDEIDALYADLNHVKIDIDEITKNMIDIQSDLDSLEERTTEIIDSSRLTEEMLQYSNRYRNRYPEVLQAYQDAKQLFEHDYDYVGALDAIAQAVDTVEPGAYQRIADRYKAQKR</sequence>
<feature type="coiled-coil region" evidence="6">
    <location>
        <begin position="127"/>
        <end position="186"/>
    </location>
</feature>
<evidence type="ECO:0000313" key="9">
    <source>
        <dbReference type="Proteomes" id="UP001139006"/>
    </source>
</evidence>